<dbReference type="Pfam" id="PF02342">
    <property type="entry name" value="TerD"/>
    <property type="match status" value="1"/>
</dbReference>
<proteinExistence type="inferred from homology"/>
<comment type="caution">
    <text evidence="4">The sequence shown here is derived from an EMBL/GenBank/DDBJ whole genome shotgun (WGS) entry which is preliminary data.</text>
</comment>
<dbReference type="EMBL" id="LUTY01001790">
    <property type="protein sequence ID" value="OAD21214.1"/>
    <property type="molecule type" value="Genomic_DNA"/>
</dbReference>
<dbReference type="GO" id="GO:0046690">
    <property type="term" value="P:response to tellurium ion"/>
    <property type="evidence" value="ECO:0007669"/>
    <property type="project" value="UniProtKB-KW"/>
</dbReference>
<dbReference type="Gene3D" id="2.60.60.30">
    <property type="entry name" value="sav2460 like domains"/>
    <property type="match status" value="1"/>
</dbReference>
<dbReference type="PANTHER" id="PTHR32097:SF4">
    <property type="entry name" value="GENERAL STRESS PROTEIN 16U"/>
    <property type="match status" value="1"/>
</dbReference>
<keyword evidence="2" id="KW-0778">Tellurium resistance</keyword>
<reference evidence="4 5" key="1">
    <citation type="submission" date="2016-05" db="EMBL/GenBank/DDBJ databases">
        <title>Single-cell genome of chain-forming Candidatus Thiomargarita nelsonii and comparison to other large sulfur-oxidizing bacteria.</title>
        <authorList>
            <person name="Winkel M."/>
            <person name="Salman V."/>
            <person name="Woyke T."/>
            <person name="Schulz-Vogt H."/>
            <person name="Richter M."/>
            <person name="Flood B."/>
            <person name="Bailey J."/>
            <person name="Amann R."/>
            <person name="Mussmann M."/>
        </authorList>
    </citation>
    <scope>NUCLEOTIDE SEQUENCE [LARGE SCALE GENOMIC DNA]</scope>
    <source>
        <strain evidence="4 5">THI036</strain>
    </source>
</reference>
<feature type="domain" description="TerD" evidence="3">
    <location>
        <begin position="1"/>
        <end position="191"/>
    </location>
</feature>
<dbReference type="CDD" id="cd06974">
    <property type="entry name" value="TerD_like"/>
    <property type="match status" value="1"/>
</dbReference>
<dbReference type="PATRIC" id="fig|1003181.4.peg.4092"/>
<evidence type="ECO:0000256" key="2">
    <source>
        <dbReference type="ARBA" id="ARBA00022686"/>
    </source>
</evidence>
<protein>
    <submittedName>
        <fullName evidence="4">Tellurium resistance protein TerD</fullName>
    </submittedName>
</protein>
<evidence type="ECO:0000259" key="3">
    <source>
        <dbReference type="Pfam" id="PF02342"/>
    </source>
</evidence>
<dbReference type="AlphaFoldDB" id="A0A176RZS7"/>
<comment type="similarity">
    <text evidence="1">Belongs to the CAPAB/TerDEXZ family.</text>
</comment>
<keyword evidence="5" id="KW-1185">Reference proteome</keyword>
<dbReference type="InterPro" id="IPR003325">
    <property type="entry name" value="TerD"/>
</dbReference>
<evidence type="ECO:0000313" key="5">
    <source>
        <dbReference type="Proteomes" id="UP000076962"/>
    </source>
</evidence>
<name>A0A176RZS7_9GAMM</name>
<dbReference type="InterPro" id="IPR051324">
    <property type="entry name" value="Stress/Tellurium_Resist"/>
</dbReference>
<accession>A0A176RZS7</accession>
<dbReference type="PANTHER" id="PTHR32097">
    <property type="entry name" value="CAMP-BINDING PROTEIN 1-RELATED"/>
    <property type="match status" value="1"/>
</dbReference>
<gene>
    <name evidence="4" type="ORF">THIOM_003024</name>
</gene>
<dbReference type="Proteomes" id="UP000076962">
    <property type="component" value="Unassembled WGS sequence"/>
</dbReference>
<organism evidence="4 5">
    <name type="scientific">Candidatus Thiomargarita nelsonii</name>
    <dbReference type="NCBI Taxonomy" id="1003181"/>
    <lineage>
        <taxon>Bacteria</taxon>
        <taxon>Pseudomonadati</taxon>
        <taxon>Pseudomonadota</taxon>
        <taxon>Gammaproteobacteria</taxon>
        <taxon>Thiotrichales</taxon>
        <taxon>Thiotrichaceae</taxon>
        <taxon>Thiomargarita</taxon>
    </lineage>
</organism>
<evidence type="ECO:0000313" key="4">
    <source>
        <dbReference type="EMBL" id="OAD21214.1"/>
    </source>
</evidence>
<evidence type="ECO:0000256" key="1">
    <source>
        <dbReference type="ARBA" id="ARBA00008775"/>
    </source>
</evidence>
<sequence length="196" mass="21110">MAVSLSKGGRISLTGEAPGLSRIYVGLGWEERATDGADFDLDASAFLLKASGKVRNDNDFIFYSNLNEGGAVEHLGDNLVGGGGEEEDDEIIKIDLMRLESEASNVEKIAIAVTIHDAENKGQNFGQVNNAFIRVVNDETNQEIVRFDLTEDYSTETAMIFGEIYKKKGEWRFAAVGQGYSGGLAAVCGNYGINAA</sequence>